<accession>A0A815UE66</accession>
<dbReference type="Proteomes" id="UP000663852">
    <property type="component" value="Unassembled WGS sequence"/>
</dbReference>
<reference evidence="3" key="1">
    <citation type="submission" date="2021-02" db="EMBL/GenBank/DDBJ databases">
        <authorList>
            <person name="Nowell W R."/>
        </authorList>
    </citation>
    <scope>NUCLEOTIDE SEQUENCE</scope>
</reference>
<evidence type="ECO:0000313" key="3">
    <source>
        <dbReference type="EMBL" id="CAF1514610.1"/>
    </source>
</evidence>
<keyword evidence="4" id="KW-1185">Reference proteome</keyword>
<sequence length="542" mass="59210">MVVVYTLLILFLIESVFGGVSYNWTYTYDASSTAWNPLKGLVPYYYGTASQPQVNFPHSMENQYFPMKNLMSGPNSFDFSSIDTVLRNTASRNHHAIVRVYVDYPGKNLSLSVPDFLWNGLTLYSGGSGQGLFPDYNNQTLINAMVTLIQALGRAYDGDIRIGFWQVGFLGHWGEWHTSPNSSYFASSSYQSQIIAAFTSSFARTKLQLRYFAVTGNYNPTSLNVGFHDDSFFQDTYGASWMFYNTSVTVGAMNQWRSQPIGGEVRPELMPCAFASNPVTACGSITALTPLDWPTCVQLTHSTYQWLFYAFSTPGYTGSDYNRAVNGSIMQGYSFYVSRITATEMTCSGLSHVMRIAITMSNAGIAPFYYPLILNVKAVDTTSSSPDVYKSISVPISNQLDQISFVYSFDIAVQTNGVIQFSIWLSSPNLVGSQAIVFAVSGANTSGIIQLPTVSIGSCAMVSSSASCTSYMASAQANGTQGTSYASSSNSGNFSDPCLSFVTFTTTTSTTATKNNCPSVPMNTMMLMNLFALIFLCIISTI</sequence>
<evidence type="ECO:0000313" key="2">
    <source>
        <dbReference type="EMBL" id="CAF1110178.1"/>
    </source>
</evidence>
<comment type="caution">
    <text evidence="3">The sequence shown here is derived from an EMBL/GenBank/DDBJ whole genome shotgun (WGS) entry which is preliminary data.</text>
</comment>
<gene>
    <name evidence="3" type="ORF">EDS130_LOCUS43474</name>
    <name evidence="2" type="ORF">XAT740_LOCUS18818</name>
</gene>
<evidence type="ECO:0000313" key="4">
    <source>
        <dbReference type="Proteomes" id="UP000663828"/>
    </source>
</evidence>
<dbReference type="Gene3D" id="3.20.20.80">
    <property type="entry name" value="Glycosidases"/>
    <property type="match status" value="1"/>
</dbReference>
<name>A0A815UE66_ADIRI</name>
<organism evidence="3 5">
    <name type="scientific">Adineta ricciae</name>
    <name type="common">Rotifer</name>
    <dbReference type="NCBI Taxonomy" id="249248"/>
    <lineage>
        <taxon>Eukaryota</taxon>
        <taxon>Metazoa</taxon>
        <taxon>Spiralia</taxon>
        <taxon>Gnathifera</taxon>
        <taxon>Rotifera</taxon>
        <taxon>Eurotatoria</taxon>
        <taxon>Bdelloidea</taxon>
        <taxon>Adinetida</taxon>
        <taxon>Adinetidae</taxon>
        <taxon>Adineta</taxon>
    </lineage>
</organism>
<feature type="chain" id="PRO_5036228958" description="DUF4832 domain-containing protein" evidence="1">
    <location>
        <begin position="19"/>
        <end position="542"/>
    </location>
</feature>
<dbReference type="Proteomes" id="UP000663828">
    <property type="component" value="Unassembled WGS sequence"/>
</dbReference>
<dbReference type="EMBL" id="CAJNOR010001266">
    <property type="protein sequence ID" value="CAF1110178.1"/>
    <property type="molecule type" value="Genomic_DNA"/>
</dbReference>
<feature type="signal peptide" evidence="1">
    <location>
        <begin position="1"/>
        <end position="18"/>
    </location>
</feature>
<protein>
    <recommendedName>
        <fullName evidence="6">DUF4832 domain-containing protein</fullName>
    </recommendedName>
</protein>
<evidence type="ECO:0000313" key="5">
    <source>
        <dbReference type="Proteomes" id="UP000663852"/>
    </source>
</evidence>
<keyword evidence="1" id="KW-0732">Signal</keyword>
<dbReference type="AlphaFoldDB" id="A0A815UE66"/>
<evidence type="ECO:0000256" key="1">
    <source>
        <dbReference type="SAM" id="SignalP"/>
    </source>
</evidence>
<proteinExistence type="predicted"/>
<evidence type="ECO:0008006" key="6">
    <source>
        <dbReference type="Google" id="ProtNLM"/>
    </source>
</evidence>
<dbReference type="EMBL" id="CAJNOJ010000721">
    <property type="protein sequence ID" value="CAF1514610.1"/>
    <property type="molecule type" value="Genomic_DNA"/>
</dbReference>